<dbReference type="AlphaFoldDB" id="A0AAD3SH48"/>
<evidence type="ECO:0000256" key="1">
    <source>
        <dbReference type="SAM" id="MobiDB-lite"/>
    </source>
</evidence>
<evidence type="ECO:0000313" key="3">
    <source>
        <dbReference type="Proteomes" id="UP001279734"/>
    </source>
</evidence>
<organism evidence="2 3">
    <name type="scientific">Nepenthes gracilis</name>
    <name type="common">Slender pitcher plant</name>
    <dbReference type="NCBI Taxonomy" id="150966"/>
    <lineage>
        <taxon>Eukaryota</taxon>
        <taxon>Viridiplantae</taxon>
        <taxon>Streptophyta</taxon>
        <taxon>Embryophyta</taxon>
        <taxon>Tracheophyta</taxon>
        <taxon>Spermatophyta</taxon>
        <taxon>Magnoliopsida</taxon>
        <taxon>eudicotyledons</taxon>
        <taxon>Gunneridae</taxon>
        <taxon>Pentapetalae</taxon>
        <taxon>Caryophyllales</taxon>
        <taxon>Nepenthaceae</taxon>
        <taxon>Nepenthes</taxon>
    </lineage>
</organism>
<protein>
    <submittedName>
        <fullName evidence="2">Uncharacterized protein</fullName>
    </submittedName>
</protein>
<feature type="compositionally biased region" description="Low complexity" evidence="1">
    <location>
        <begin position="83"/>
        <end position="94"/>
    </location>
</feature>
<evidence type="ECO:0000313" key="2">
    <source>
        <dbReference type="EMBL" id="GMH11137.1"/>
    </source>
</evidence>
<name>A0AAD3SH48_NEPGR</name>
<reference evidence="2" key="1">
    <citation type="submission" date="2023-05" db="EMBL/GenBank/DDBJ databases">
        <title>Nepenthes gracilis genome sequencing.</title>
        <authorList>
            <person name="Fukushima K."/>
        </authorList>
    </citation>
    <scope>NUCLEOTIDE SEQUENCE</scope>
    <source>
        <strain evidence="2">SING2019-196</strain>
    </source>
</reference>
<feature type="region of interest" description="Disordered" evidence="1">
    <location>
        <begin position="61"/>
        <end position="94"/>
    </location>
</feature>
<feature type="region of interest" description="Disordered" evidence="1">
    <location>
        <begin position="1"/>
        <end position="31"/>
    </location>
</feature>
<gene>
    <name evidence="2" type="ORF">Nepgr_012978</name>
</gene>
<sequence length="94" mass="10772">MNNSLEGEALRLQNHSRRNVRAHNRKKKRSSEMNLGNLILSMDRARASFYELLNHFIQAPQSQKTSVPPVEQTKYQRRRVSINGNGNNGNPGSR</sequence>
<dbReference type="Proteomes" id="UP001279734">
    <property type="component" value="Unassembled WGS sequence"/>
</dbReference>
<accession>A0AAD3SH48</accession>
<dbReference type="EMBL" id="BSYO01000010">
    <property type="protein sequence ID" value="GMH11137.1"/>
    <property type="molecule type" value="Genomic_DNA"/>
</dbReference>
<proteinExistence type="predicted"/>
<feature type="compositionally biased region" description="Basic residues" evidence="1">
    <location>
        <begin position="14"/>
        <end position="29"/>
    </location>
</feature>
<keyword evidence="3" id="KW-1185">Reference proteome</keyword>
<comment type="caution">
    <text evidence="2">The sequence shown here is derived from an EMBL/GenBank/DDBJ whole genome shotgun (WGS) entry which is preliminary data.</text>
</comment>